<evidence type="ECO:0000256" key="1">
    <source>
        <dbReference type="ARBA" id="ARBA00004496"/>
    </source>
</evidence>
<dbReference type="InterPro" id="IPR045864">
    <property type="entry name" value="aa-tRNA-synth_II/BPL/LPL"/>
</dbReference>
<feature type="binding site" evidence="15">
    <location>
        <position position="382"/>
    </location>
    <ligand>
        <name>L-serine</name>
        <dbReference type="ChEBI" id="CHEBI:33384"/>
    </ligand>
</feature>
<feature type="domain" description="Aminoacyl-transfer RNA synthetases class-II family profile" evidence="18">
    <location>
        <begin position="137"/>
        <end position="409"/>
    </location>
</feature>
<dbReference type="PRINTS" id="PR00981">
    <property type="entry name" value="TRNASYNTHSER"/>
</dbReference>
<evidence type="ECO:0000256" key="15">
    <source>
        <dbReference type="PIRSR" id="PIRSR001529-1"/>
    </source>
</evidence>
<dbReference type="EC" id="6.1.1.11" evidence="4 14"/>
<dbReference type="InterPro" id="IPR033729">
    <property type="entry name" value="SerRS_core"/>
</dbReference>
<feature type="binding site" evidence="15">
    <location>
        <position position="230"/>
    </location>
    <ligand>
        <name>L-serine</name>
        <dbReference type="ChEBI" id="CHEBI:33384"/>
    </ligand>
</feature>
<dbReference type="InterPro" id="IPR002317">
    <property type="entry name" value="Ser-tRNA-ligase_type_1"/>
</dbReference>
<dbReference type="CDD" id="cd00770">
    <property type="entry name" value="SerRS_core"/>
    <property type="match status" value="1"/>
</dbReference>
<dbReference type="Pfam" id="PF00587">
    <property type="entry name" value="tRNA-synt_2b"/>
    <property type="match status" value="1"/>
</dbReference>
<feature type="binding site" evidence="16">
    <location>
        <begin position="261"/>
        <end position="263"/>
    </location>
    <ligand>
        <name>ATP</name>
        <dbReference type="ChEBI" id="CHEBI:30616"/>
    </ligand>
</feature>
<dbReference type="Gene3D" id="1.10.287.40">
    <property type="entry name" value="Serine-tRNA synthetase, tRNA binding domain"/>
    <property type="match status" value="1"/>
</dbReference>
<keyword evidence="10" id="KW-0030">Aminoacyl-tRNA synthetase</keyword>
<reference evidence="19" key="2">
    <citation type="journal article" date="2021" name="PeerJ">
        <title>Extensive microbial diversity within the chicken gut microbiome revealed by metagenomics and culture.</title>
        <authorList>
            <person name="Gilroy R."/>
            <person name="Ravi A."/>
            <person name="Getino M."/>
            <person name="Pursley I."/>
            <person name="Horton D.L."/>
            <person name="Alikhan N.F."/>
            <person name="Baker D."/>
            <person name="Gharbi K."/>
            <person name="Hall N."/>
            <person name="Watson M."/>
            <person name="Adriaenssens E.M."/>
            <person name="Foster-Nyarko E."/>
            <person name="Jarju S."/>
            <person name="Secka A."/>
            <person name="Antonio M."/>
            <person name="Oren A."/>
            <person name="Chaudhuri R.R."/>
            <person name="La Ragione R."/>
            <person name="Hildebrand F."/>
            <person name="Pallen M.J."/>
        </authorList>
    </citation>
    <scope>NUCLEOTIDE SEQUENCE</scope>
    <source>
        <strain evidence="19">ChiHjej12B11-7776</strain>
    </source>
</reference>
<dbReference type="PROSITE" id="PS50862">
    <property type="entry name" value="AA_TRNA_LIGASE_II"/>
    <property type="match status" value="1"/>
</dbReference>
<dbReference type="Gene3D" id="3.30.930.10">
    <property type="entry name" value="Bira Bifunctional Protein, Domain 2"/>
    <property type="match status" value="1"/>
</dbReference>
<dbReference type="NCBIfam" id="TIGR00414">
    <property type="entry name" value="serS"/>
    <property type="match status" value="1"/>
</dbReference>
<feature type="binding site" evidence="15">
    <location>
        <position position="284"/>
    </location>
    <ligand>
        <name>L-serine</name>
        <dbReference type="ChEBI" id="CHEBI:33384"/>
    </ligand>
</feature>
<dbReference type="SUPFAM" id="SSF55681">
    <property type="entry name" value="Class II aaRS and biotin synthetases"/>
    <property type="match status" value="1"/>
</dbReference>
<keyword evidence="7" id="KW-0547">Nucleotide-binding</keyword>
<evidence type="ECO:0000256" key="2">
    <source>
        <dbReference type="ARBA" id="ARBA00005045"/>
    </source>
</evidence>
<evidence type="ECO:0000259" key="18">
    <source>
        <dbReference type="PROSITE" id="PS50862"/>
    </source>
</evidence>
<evidence type="ECO:0000256" key="11">
    <source>
        <dbReference type="ARBA" id="ARBA00039158"/>
    </source>
</evidence>
<dbReference type="Proteomes" id="UP000886852">
    <property type="component" value="Unassembled WGS sequence"/>
</dbReference>
<evidence type="ECO:0000256" key="3">
    <source>
        <dbReference type="ARBA" id="ARBA00010728"/>
    </source>
</evidence>
<comment type="pathway">
    <text evidence="2">Aminoacyl-tRNA biosynthesis; selenocysteinyl-tRNA(Sec) biosynthesis; L-seryl-tRNA(Sec) from L-serine and tRNA(Sec): step 1/1.</text>
</comment>
<dbReference type="GO" id="GO:0004828">
    <property type="term" value="F:serine-tRNA ligase activity"/>
    <property type="evidence" value="ECO:0007669"/>
    <property type="project" value="UniProtKB-UniRule"/>
</dbReference>
<comment type="catalytic activity">
    <reaction evidence="13">
        <text>tRNA(Ser) + L-serine + ATP = L-seryl-tRNA(Ser) + AMP + diphosphate + H(+)</text>
        <dbReference type="Rhea" id="RHEA:12292"/>
        <dbReference type="Rhea" id="RHEA-COMP:9669"/>
        <dbReference type="Rhea" id="RHEA-COMP:9703"/>
        <dbReference type="ChEBI" id="CHEBI:15378"/>
        <dbReference type="ChEBI" id="CHEBI:30616"/>
        <dbReference type="ChEBI" id="CHEBI:33019"/>
        <dbReference type="ChEBI" id="CHEBI:33384"/>
        <dbReference type="ChEBI" id="CHEBI:78442"/>
        <dbReference type="ChEBI" id="CHEBI:78533"/>
        <dbReference type="ChEBI" id="CHEBI:456215"/>
        <dbReference type="EC" id="6.1.1.11"/>
    </reaction>
</comment>
<protein>
    <recommendedName>
        <fullName evidence="11 14">Serine--tRNA ligase</fullName>
        <ecNumber evidence="4 14">6.1.1.11</ecNumber>
    </recommendedName>
</protein>
<keyword evidence="17" id="KW-0175">Coiled coil</keyword>
<comment type="catalytic activity">
    <reaction evidence="12">
        <text>tRNA(Sec) + L-serine + ATP = L-seryl-tRNA(Sec) + AMP + diphosphate + H(+)</text>
        <dbReference type="Rhea" id="RHEA:42580"/>
        <dbReference type="Rhea" id="RHEA-COMP:9742"/>
        <dbReference type="Rhea" id="RHEA-COMP:10128"/>
        <dbReference type="ChEBI" id="CHEBI:15378"/>
        <dbReference type="ChEBI" id="CHEBI:30616"/>
        <dbReference type="ChEBI" id="CHEBI:33019"/>
        <dbReference type="ChEBI" id="CHEBI:33384"/>
        <dbReference type="ChEBI" id="CHEBI:78442"/>
        <dbReference type="ChEBI" id="CHEBI:78533"/>
        <dbReference type="ChEBI" id="CHEBI:456215"/>
        <dbReference type="EC" id="6.1.1.11"/>
    </reaction>
</comment>
<name>A0A9D1SQ75_9BACT</name>
<evidence type="ECO:0000256" key="8">
    <source>
        <dbReference type="ARBA" id="ARBA00022840"/>
    </source>
</evidence>
<feature type="coiled-coil region" evidence="17">
    <location>
        <begin position="37"/>
        <end position="102"/>
    </location>
</feature>
<dbReference type="GO" id="GO:0005524">
    <property type="term" value="F:ATP binding"/>
    <property type="evidence" value="ECO:0007669"/>
    <property type="project" value="UniProtKB-KW"/>
</dbReference>
<keyword evidence="9" id="KW-0648">Protein biosynthesis</keyword>
<evidence type="ECO:0000256" key="4">
    <source>
        <dbReference type="ARBA" id="ARBA00012840"/>
    </source>
</evidence>
<dbReference type="Pfam" id="PF02403">
    <property type="entry name" value="Seryl_tRNA_N"/>
    <property type="match status" value="1"/>
</dbReference>
<evidence type="ECO:0000256" key="17">
    <source>
        <dbReference type="SAM" id="Coils"/>
    </source>
</evidence>
<evidence type="ECO:0000256" key="10">
    <source>
        <dbReference type="ARBA" id="ARBA00023146"/>
    </source>
</evidence>
<organism evidence="19 20">
    <name type="scientific">Candidatus Fimimonas merdipullorum</name>
    <dbReference type="NCBI Taxonomy" id="2840822"/>
    <lineage>
        <taxon>Bacteria</taxon>
        <taxon>Pseudomonadati</taxon>
        <taxon>Myxococcota</taxon>
        <taxon>Myxococcia</taxon>
        <taxon>Myxococcales</taxon>
        <taxon>Cystobacterineae</taxon>
        <taxon>Myxococcaceae</taxon>
        <taxon>Myxococcaceae incertae sedis</taxon>
        <taxon>Candidatus Fimimonas</taxon>
    </lineage>
</organism>
<comment type="subcellular location">
    <subcellularLocation>
        <location evidence="1">Cytoplasm</location>
    </subcellularLocation>
</comment>
<proteinExistence type="inferred from homology"/>
<accession>A0A9D1SQ75</accession>
<dbReference type="PANTHER" id="PTHR43697">
    <property type="entry name" value="SERYL-TRNA SYNTHETASE"/>
    <property type="match status" value="1"/>
</dbReference>
<dbReference type="InterPro" id="IPR006195">
    <property type="entry name" value="aa-tRNA-synth_II"/>
</dbReference>
<evidence type="ECO:0000313" key="20">
    <source>
        <dbReference type="Proteomes" id="UP000886852"/>
    </source>
</evidence>
<comment type="similarity">
    <text evidence="3">Belongs to the class-II aminoacyl-tRNA synthetase family. Type-1 seryl-tRNA synthetase subfamily.</text>
</comment>
<evidence type="ECO:0000256" key="14">
    <source>
        <dbReference type="NCBIfam" id="TIGR00414"/>
    </source>
</evidence>
<feature type="binding site" evidence="15">
    <location>
        <position position="261"/>
    </location>
    <ligand>
        <name>L-serine</name>
        <dbReference type="ChEBI" id="CHEBI:33384"/>
    </ligand>
</feature>
<evidence type="ECO:0000313" key="19">
    <source>
        <dbReference type="EMBL" id="HIU90761.1"/>
    </source>
</evidence>
<keyword evidence="5" id="KW-0963">Cytoplasm</keyword>
<sequence length="426" mass="48370">MIDVNLIRQDACAVRERYLKRGKDIDFAPFLQWDENRKQLIAKVESMKAQRNKVSAEIPKFKKAGQDVSSTIAEMKALGEEIDALDKQLDQVNDKIRDFLLRLPNLPDEDLAAGGKENNRPIKVYGEKPLFDFPAKDHVELAQSLGLIDYERGAKLAGNGSWIYTDRGARLEWALLNYFIDSHIAKGYTFMLPPYMLTYECGLTAGQFPKFEDDVYQLANAEGKKFLLPTAETALVNLYRDEILDESDLPKKFFGYSACFRREAGSYRSEERGMIRGHQFNKVELFQYTTPQKSDEAFAEMVDMACGLVEGLGLHYRLSKLAAGDCSDSMARTYDIEIYIPSMNIYKEVSSASNARDYQARRGNMRYRRASDKKLEFVHTLNASGLATSRVFPAILEQNQNADGSVTIPEVLRKYMGGMEKLLPIK</sequence>
<evidence type="ECO:0000256" key="12">
    <source>
        <dbReference type="ARBA" id="ARBA00047929"/>
    </source>
</evidence>
<keyword evidence="6 19" id="KW-0436">Ligase</keyword>
<evidence type="ECO:0000256" key="16">
    <source>
        <dbReference type="PIRSR" id="PIRSR001529-2"/>
    </source>
</evidence>
<reference evidence="19" key="1">
    <citation type="submission" date="2020-10" db="EMBL/GenBank/DDBJ databases">
        <authorList>
            <person name="Gilroy R."/>
        </authorList>
    </citation>
    <scope>NUCLEOTIDE SEQUENCE</scope>
    <source>
        <strain evidence="19">ChiHjej12B11-7776</strain>
    </source>
</reference>
<dbReference type="GO" id="GO:0006434">
    <property type="term" value="P:seryl-tRNA aminoacylation"/>
    <property type="evidence" value="ECO:0007669"/>
    <property type="project" value="UniProtKB-UniRule"/>
</dbReference>
<dbReference type="InterPro" id="IPR015866">
    <property type="entry name" value="Ser-tRNA-synth_1_N"/>
</dbReference>
<evidence type="ECO:0000256" key="9">
    <source>
        <dbReference type="ARBA" id="ARBA00022917"/>
    </source>
</evidence>
<gene>
    <name evidence="19" type="primary">serS</name>
    <name evidence="19" type="ORF">IAC72_01920</name>
</gene>
<dbReference type="PANTHER" id="PTHR43697:SF1">
    <property type="entry name" value="SERINE--TRNA LIGASE"/>
    <property type="match status" value="1"/>
</dbReference>
<evidence type="ECO:0000256" key="5">
    <source>
        <dbReference type="ARBA" id="ARBA00022490"/>
    </source>
</evidence>
<dbReference type="EMBL" id="DVOC01000035">
    <property type="protein sequence ID" value="HIU90761.1"/>
    <property type="molecule type" value="Genomic_DNA"/>
</dbReference>
<dbReference type="SUPFAM" id="SSF46589">
    <property type="entry name" value="tRNA-binding arm"/>
    <property type="match status" value="1"/>
</dbReference>
<dbReference type="InterPro" id="IPR010978">
    <property type="entry name" value="tRNA-bd_arm"/>
</dbReference>
<evidence type="ECO:0000256" key="7">
    <source>
        <dbReference type="ARBA" id="ARBA00022741"/>
    </source>
</evidence>
<dbReference type="AlphaFoldDB" id="A0A9D1SQ75"/>
<comment type="caution">
    <text evidence="19">The sequence shown here is derived from an EMBL/GenBank/DDBJ whole genome shotgun (WGS) entry which is preliminary data.</text>
</comment>
<feature type="binding site" evidence="16">
    <location>
        <begin position="348"/>
        <end position="351"/>
    </location>
    <ligand>
        <name>ATP</name>
        <dbReference type="ChEBI" id="CHEBI:30616"/>
    </ligand>
</feature>
<evidence type="ECO:0000256" key="6">
    <source>
        <dbReference type="ARBA" id="ARBA00022598"/>
    </source>
</evidence>
<keyword evidence="8 16" id="KW-0067">ATP-binding</keyword>
<dbReference type="PIRSF" id="PIRSF001529">
    <property type="entry name" value="Ser-tRNA-synth_IIa"/>
    <property type="match status" value="1"/>
</dbReference>
<dbReference type="InterPro" id="IPR002314">
    <property type="entry name" value="aa-tRNA-synt_IIb"/>
</dbReference>
<evidence type="ECO:0000256" key="13">
    <source>
        <dbReference type="ARBA" id="ARBA00048823"/>
    </source>
</evidence>
<dbReference type="InterPro" id="IPR042103">
    <property type="entry name" value="SerRS_1_N_sf"/>
</dbReference>
<dbReference type="GO" id="GO:0005737">
    <property type="term" value="C:cytoplasm"/>
    <property type="evidence" value="ECO:0007669"/>
    <property type="project" value="UniProtKB-SubCell"/>
</dbReference>